<gene>
    <name evidence="3" type="ORF">SAMN03097708_02230</name>
</gene>
<proteinExistence type="predicted"/>
<accession>A0A1G5QK02</accession>
<protein>
    <submittedName>
        <fullName evidence="3">Replication fork clamp-binding protein CrfC (Dynamin-like GTPase family)</fullName>
    </submittedName>
</protein>
<name>A0A1G5QK02_9GAMM</name>
<dbReference type="EMBL" id="FMWD01000006">
    <property type="protein sequence ID" value="SCZ61926.1"/>
    <property type="molecule type" value="Genomic_DNA"/>
</dbReference>
<evidence type="ECO:0000256" key="1">
    <source>
        <dbReference type="SAM" id="Coils"/>
    </source>
</evidence>
<dbReference type="Gene3D" id="3.40.50.300">
    <property type="entry name" value="P-loop containing nucleotide triphosphate hydrolases"/>
    <property type="match status" value="1"/>
</dbReference>
<sequence length="661" mass="76020">MEHMRFNEQIQAFDHWKNEVIAGIEKYQRWLDKAGVGDPEDELRIYEILQSLRSDRLTIAFVAEFARGKTELINAIFFSEYDRRLLPSEAGRTTMCPTELFYDTDAEQAYVRLLPIETRLNETSLNEYKAEPIHWAQIELDLSSPESMAEAFQEVVRTKSVPRAEAEKLGLFCEKDDYSRLNDGTFPDEIDIPMWRHALISFPHPLLKKGLVILDTPGMNALGSEPELTVSMLPSAQAVMFILAADTGVTKSDLDMWRHNVMPLRKEKGKGLIVVLNKVDTLWDELRGESSITHTIAEQRGKAAEVLGIDSETVFPVSAQKGLLAKIRHDRELLERSNVLALETLLAEEILPYKQRLVREHVTTEIGGMIKETHDLLSQRLNATTSQLEELRGLSGKNDDVITHLMKKTREEQVAYHQNVESFQANKRILSERSEELKKLLDLKRLDDLVNRTRKQMTGSWTTHGLKDGMKSFFDSAQGMLQEVDEYNRQLSRLVTTIYRKFQKEHGIDNVKPVLYVTTKYVKDLEQLYADAEEFRKSPFTTMTEQSFVVKKFFISLVSHARNVFYRAHRDADKWNKAVMTPLVRQIKEHKAQMEKRLENLRKINDSRETLESRIEELEKNALKLQSQFAEVESILRIIDQPLKTSPGGKTAREASAAVVE</sequence>
<feature type="coiled-coil region" evidence="1">
    <location>
        <begin position="584"/>
        <end position="635"/>
    </location>
</feature>
<dbReference type="Pfam" id="PF00350">
    <property type="entry name" value="Dynamin_N"/>
    <property type="match status" value="1"/>
</dbReference>
<evidence type="ECO:0000313" key="3">
    <source>
        <dbReference type="EMBL" id="SCZ61926.1"/>
    </source>
</evidence>
<dbReference type="InterPro" id="IPR051943">
    <property type="entry name" value="TRAFAC_Dynamin-like_GTPase"/>
</dbReference>
<dbReference type="InterPro" id="IPR027417">
    <property type="entry name" value="P-loop_NTPase"/>
</dbReference>
<dbReference type="SUPFAM" id="SSF52540">
    <property type="entry name" value="P-loop containing nucleoside triphosphate hydrolases"/>
    <property type="match status" value="1"/>
</dbReference>
<keyword evidence="4" id="KW-1185">Reference proteome</keyword>
<dbReference type="RefSeq" id="WP_092996858.1">
    <property type="nucleotide sequence ID" value="NZ_FMWD01000006.1"/>
</dbReference>
<dbReference type="InterPro" id="IPR045063">
    <property type="entry name" value="Dynamin_N"/>
</dbReference>
<dbReference type="PANTHER" id="PTHR43681:SF1">
    <property type="entry name" value="SARCALUMENIN"/>
    <property type="match status" value="1"/>
</dbReference>
<dbReference type="STRING" id="415747.SAMN03097708_02230"/>
<evidence type="ECO:0000313" key="4">
    <source>
        <dbReference type="Proteomes" id="UP000199648"/>
    </source>
</evidence>
<reference evidence="3 4" key="1">
    <citation type="submission" date="2016-10" db="EMBL/GenBank/DDBJ databases">
        <authorList>
            <person name="de Groot N.N."/>
        </authorList>
    </citation>
    <scope>NUCLEOTIDE SEQUENCE [LARGE SCALE GENOMIC DNA]</scope>
    <source>
        <strain evidence="3 4">HLD2</strain>
    </source>
</reference>
<dbReference type="Proteomes" id="UP000199648">
    <property type="component" value="Unassembled WGS sequence"/>
</dbReference>
<feature type="domain" description="Dynamin N-terminal" evidence="2">
    <location>
        <begin position="59"/>
        <end position="279"/>
    </location>
</feature>
<keyword evidence="1" id="KW-0175">Coiled coil</keyword>
<dbReference type="PANTHER" id="PTHR43681">
    <property type="entry name" value="TRANSMEMBRANE GTPASE FZO"/>
    <property type="match status" value="1"/>
</dbReference>
<organism evidence="3 4">
    <name type="scientific">Thiohalomonas denitrificans</name>
    <dbReference type="NCBI Taxonomy" id="415747"/>
    <lineage>
        <taxon>Bacteria</taxon>
        <taxon>Pseudomonadati</taxon>
        <taxon>Pseudomonadota</taxon>
        <taxon>Gammaproteobacteria</taxon>
        <taxon>Thiohalomonadales</taxon>
        <taxon>Thiohalomonadaceae</taxon>
        <taxon>Thiohalomonas</taxon>
    </lineage>
</organism>
<dbReference type="AlphaFoldDB" id="A0A1G5QK02"/>
<evidence type="ECO:0000259" key="2">
    <source>
        <dbReference type="Pfam" id="PF00350"/>
    </source>
</evidence>
<dbReference type="OrthoDB" id="5295100at2"/>